<organism evidence="2 3">
    <name type="scientific">Pseudomonas aeruginosa</name>
    <dbReference type="NCBI Taxonomy" id="287"/>
    <lineage>
        <taxon>Bacteria</taxon>
        <taxon>Pseudomonadati</taxon>
        <taxon>Pseudomonadota</taxon>
        <taxon>Gammaproteobacteria</taxon>
        <taxon>Pseudomonadales</taxon>
        <taxon>Pseudomonadaceae</taxon>
        <taxon>Pseudomonas</taxon>
    </lineage>
</organism>
<feature type="region of interest" description="Disordered" evidence="1">
    <location>
        <begin position="1"/>
        <end position="63"/>
    </location>
</feature>
<evidence type="ECO:0000313" key="2">
    <source>
        <dbReference type="EMBL" id="RCI73480.1"/>
    </source>
</evidence>
<dbReference type="Proteomes" id="UP000253594">
    <property type="component" value="Unassembled WGS sequence"/>
</dbReference>
<feature type="compositionally biased region" description="Basic residues" evidence="1">
    <location>
        <begin position="19"/>
        <end position="33"/>
    </location>
</feature>
<gene>
    <name evidence="2" type="ORF">DT376_18130</name>
</gene>
<reference evidence="2 3" key="1">
    <citation type="submission" date="2018-07" db="EMBL/GenBank/DDBJ databases">
        <title>Mechanisms of high-level aminoglycoside resistance among Gram-negative pathogens in Brazil.</title>
        <authorList>
            <person name="Ballaben A.S."/>
            <person name="Darini A.L.C."/>
            <person name="Doi Y."/>
        </authorList>
    </citation>
    <scope>NUCLEOTIDE SEQUENCE [LARGE SCALE GENOMIC DNA]</scope>
    <source>
        <strain evidence="2 3">B2-305</strain>
    </source>
</reference>
<feature type="compositionally biased region" description="Polar residues" evidence="1">
    <location>
        <begin position="1"/>
        <end position="13"/>
    </location>
</feature>
<evidence type="ECO:0000256" key="1">
    <source>
        <dbReference type="SAM" id="MobiDB-lite"/>
    </source>
</evidence>
<dbReference type="AlphaFoldDB" id="A0A367M7V2"/>
<evidence type="ECO:0000313" key="3">
    <source>
        <dbReference type="Proteomes" id="UP000253594"/>
    </source>
</evidence>
<protein>
    <submittedName>
        <fullName evidence="2">Uncharacterized protein</fullName>
    </submittedName>
</protein>
<proteinExistence type="predicted"/>
<accession>A0A367M7V2</accession>
<sequence>MRSSQRAGGTQADSGCGVRRGRTALYRAHRRGGRLLSAEPGGKGRNEKAAPGKVPARPGPFGVVPSRTPQCNKCAADVKRPHWSRGAACCRAAVFPGRRKESVKGGLGRKAPQVRG</sequence>
<comment type="caution">
    <text evidence="2">The sequence shown here is derived from an EMBL/GenBank/DDBJ whole genome shotgun (WGS) entry which is preliminary data.</text>
</comment>
<name>A0A367M7V2_PSEAI</name>
<dbReference type="EMBL" id="QORE01000603">
    <property type="protein sequence ID" value="RCI73480.1"/>
    <property type="molecule type" value="Genomic_DNA"/>
</dbReference>